<name>A0A3Q7HN22_SOLLC</name>
<protein>
    <submittedName>
        <fullName evidence="1">Uncharacterized protein</fullName>
    </submittedName>
</protein>
<dbReference type="Proteomes" id="UP000004994">
    <property type="component" value="Chromosome 8"/>
</dbReference>
<dbReference type="EnsemblPlants" id="Solyc08g029360.3.1">
    <property type="protein sequence ID" value="Solyc08g029360.3.1.1"/>
    <property type="gene ID" value="Solyc08g029360.3"/>
</dbReference>
<accession>A0A3Q7HN22</accession>
<dbReference type="InParanoid" id="A0A3Q7HN22"/>
<dbReference type="Gramene" id="Solyc08g029360.3.1">
    <property type="protein sequence ID" value="Solyc08g029360.3.1.1"/>
    <property type="gene ID" value="Solyc08g029360.3"/>
</dbReference>
<organism evidence="1">
    <name type="scientific">Solanum lycopersicum</name>
    <name type="common">Tomato</name>
    <name type="synonym">Lycopersicon esculentum</name>
    <dbReference type="NCBI Taxonomy" id="4081"/>
    <lineage>
        <taxon>Eukaryota</taxon>
        <taxon>Viridiplantae</taxon>
        <taxon>Streptophyta</taxon>
        <taxon>Embryophyta</taxon>
        <taxon>Tracheophyta</taxon>
        <taxon>Spermatophyta</taxon>
        <taxon>Magnoliopsida</taxon>
        <taxon>eudicotyledons</taxon>
        <taxon>Gunneridae</taxon>
        <taxon>Pentapetalae</taxon>
        <taxon>asterids</taxon>
        <taxon>lamiids</taxon>
        <taxon>Solanales</taxon>
        <taxon>Solanaceae</taxon>
        <taxon>Solanoideae</taxon>
        <taxon>Solaneae</taxon>
        <taxon>Solanum</taxon>
        <taxon>Solanum subgen. Lycopersicon</taxon>
    </lineage>
</organism>
<evidence type="ECO:0000313" key="2">
    <source>
        <dbReference type="Proteomes" id="UP000004994"/>
    </source>
</evidence>
<dbReference type="PaxDb" id="4081-Solyc08g029360.2.1"/>
<evidence type="ECO:0000313" key="1">
    <source>
        <dbReference type="EnsemblPlants" id="Solyc08g029360.3.1.1"/>
    </source>
</evidence>
<keyword evidence="2" id="KW-1185">Reference proteome</keyword>
<sequence>RKISSNVLQPRASTLPIYLLLAKTQSFAEGFQRVQSI</sequence>
<proteinExistence type="predicted"/>
<dbReference type="AlphaFoldDB" id="A0A3Q7HN22"/>
<reference evidence="1" key="1">
    <citation type="journal article" date="2012" name="Nature">
        <title>The tomato genome sequence provides insights into fleshy fruit evolution.</title>
        <authorList>
            <consortium name="Tomato Genome Consortium"/>
        </authorList>
    </citation>
    <scope>NUCLEOTIDE SEQUENCE [LARGE SCALE GENOMIC DNA]</scope>
    <source>
        <strain evidence="1">cv. Heinz 1706</strain>
    </source>
</reference>
<reference evidence="1" key="2">
    <citation type="submission" date="2019-01" db="UniProtKB">
        <authorList>
            <consortium name="EnsemblPlants"/>
        </authorList>
    </citation>
    <scope>IDENTIFICATION</scope>
    <source>
        <strain evidence="1">cv. Heinz 1706</strain>
    </source>
</reference>